<dbReference type="Proteomes" id="UP000198937">
    <property type="component" value="Unassembled WGS sequence"/>
</dbReference>
<gene>
    <name evidence="7" type="ORF">GA0070617_3571</name>
</gene>
<dbReference type="SUPFAM" id="SSF53474">
    <property type="entry name" value="alpha/beta-Hydrolases"/>
    <property type="match status" value="1"/>
</dbReference>
<dbReference type="OrthoDB" id="4006962at2"/>
<dbReference type="AlphaFoldDB" id="A0A1C6UUT6"/>
<keyword evidence="2" id="KW-0732">Signal</keyword>
<evidence type="ECO:0000259" key="5">
    <source>
        <dbReference type="Pfam" id="PF00561"/>
    </source>
</evidence>
<protein>
    <submittedName>
        <fullName evidence="7">Alpha/beta hydrolase fold</fullName>
    </submittedName>
</protein>
<feature type="domain" description="Peptidase S33 tripeptidyl aminopeptidase-like C-terminal" evidence="6">
    <location>
        <begin position="381"/>
        <end position="472"/>
    </location>
</feature>
<dbReference type="InterPro" id="IPR029058">
    <property type="entry name" value="AB_hydrolase_fold"/>
</dbReference>
<keyword evidence="8" id="KW-1185">Reference proteome</keyword>
<dbReference type="EMBL" id="FMIA01000002">
    <property type="protein sequence ID" value="SCL57589.1"/>
    <property type="molecule type" value="Genomic_DNA"/>
</dbReference>
<dbReference type="ESTHER" id="micya-YpmK2">
    <property type="family name" value="Tiancimycin-TnmK-Tripeptidase-HIP"/>
</dbReference>
<dbReference type="InterPro" id="IPR051601">
    <property type="entry name" value="Serine_prot/Carboxylest_S33"/>
</dbReference>
<dbReference type="GO" id="GO:0016787">
    <property type="term" value="F:hydrolase activity"/>
    <property type="evidence" value="ECO:0007669"/>
    <property type="project" value="UniProtKB-KW"/>
</dbReference>
<accession>A0A1C6UUT6</accession>
<dbReference type="PANTHER" id="PTHR43248:SF29">
    <property type="entry name" value="TRIPEPTIDYL AMINOPEPTIDASE"/>
    <property type="match status" value="1"/>
</dbReference>
<evidence type="ECO:0000259" key="6">
    <source>
        <dbReference type="Pfam" id="PF08386"/>
    </source>
</evidence>
<sequence>MISAASSSRVSDRDRRDQEVRWHPSEDPRLPDLEVATVAVPLDHDDVDGRQIDIGLARHRATDPAARLGVLLVCPDDPGNRGTVLLPRLRQSLPDDVLTHFDLVGFDHRFSGSSTPLTAGLSQEDCYWAFHHPVSFEQEVEFQRDLVARCFRAVGPMLPYITTRNIARDIDVLRSALGEERISLLGHSYGSYIAAVYSQLFGRHADRLVLDSVIDPAWVWQGLFTNVAEGAQHGLGRWARWVATEGAALGLGGTSAEVIGYVERLLTEARARPPRLGPITLDEGMLRMTIVIMLSDDATYGPLAVLLRAAAGDAPLDDGTQAMFGAMFGQPREESGAIAQLAILGGEARWSRDLNSYRAAVKADAERLPLVGATMAMPKAGTFWPVDPTEPPTEIGPGNVAPGLLLVQSEHDPFTPASGARHLRELLPDNSRLVVAAGVAAHRLFPFHGHPAVDGVVRDYLLTGDLPPADSTVGADHTAPTEEDS</sequence>
<dbReference type="InterPro" id="IPR013595">
    <property type="entry name" value="Pept_S33_TAP-like_C"/>
</dbReference>
<proteinExistence type="inferred from homology"/>
<dbReference type="Pfam" id="PF08386">
    <property type="entry name" value="Abhydrolase_4"/>
    <property type="match status" value="1"/>
</dbReference>
<evidence type="ECO:0000256" key="2">
    <source>
        <dbReference type="ARBA" id="ARBA00022729"/>
    </source>
</evidence>
<dbReference type="RefSeq" id="WP_139135701.1">
    <property type="nucleotide sequence ID" value="NZ_BMMJ01000013.1"/>
</dbReference>
<organism evidence="7 8">
    <name type="scientific">Micromonospora yangpuensis</name>
    <dbReference type="NCBI Taxonomy" id="683228"/>
    <lineage>
        <taxon>Bacteria</taxon>
        <taxon>Bacillati</taxon>
        <taxon>Actinomycetota</taxon>
        <taxon>Actinomycetes</taxon>
        <taxon>Micromonosporales</taxon>
        <taxon>Micromonosporaceae</taxon>
        <taxon>Micromonospora</taxon>
    </lineage>
</organism>
<feature type="region of interest" description="Disordered" evidence="4">
    <location>
        <begin position="1"/>
        <end position="28"/>
    </location>
</feature>
<feature type="compositionally biased region" description="Basic and acidic residues" evidence="4">
    <location>
        <begin position="10"/>
        <end position="28"/>
    </location>
</feature>
<evidence type="ECO:0000256" key="3">
    <source>
        <dbReference type="ARBA" id="ARBA00022801"/>
    </source>
</evidence>
<name>A0A1C6UUT6_9ACTN</name>
<feature type="domain" description="AB hydrolase-1" evidence="5">
    <location>
        <begin position="93"/>
        <end position="244"/>
    </location>
</feature>
<comment type="similarity">
    <text evidence="1">Belongs to the peptidase S33 family.</text>
</comment>
<dbReference type="InterPro" id="IPR000073">
    <property type="entry name" value="AB_hydrolase_1"/>
</dbReference>
<dbReference type="PANTHER" id="PTHR43248">
    <property type="entry name" value="2-SUCCINYL-6-HYDROXY-2,4-CYCLOHEXADIENE-1-CARBOXYLATE SYNTHASE"/>
    <property type="match status" value="1"/>
</dbReference>
<evidence type="ECO:0000256" key="4">
    <source>
        <dbReference type="SAM" id="MobiDB-lite"/>
    </source>
</evidence>
<dbReference type="Pfam" id="PF00561">
    <property type="entry name" value="Abhydrolase_1"/>
    <property type="match status" value="1"/>
</dbReference>
<evidence type="ECO:0000313" key="7">
    <source>
        <dbReference type="EMBL" id="SCL57589.1"/>
    </source>
</evidence>
<dbReference type="Gene3D" id="3.40.50.1820">
    <property type="entry name" value="alpha/beta hydrolase"/>
    <property type="match status" value="1"/>
</dbReference>
<reference evidence="7 8" key="1">
    <citation type="submission" date="2016-06" db="EMBL/GenBank/DDBJ databases">
        <authorList>
            <person name="Kjaerup R.B."/>
            <person name="Dalgaard T.S."/>
            <person name="Juul-Madsen H.R."/>
        </authorList>
    </citation>
    <scope>NUCLEOTIDE SEQUENCE [LARGE SCALE GENOMIC DNA]</scope>
    <source>
        <strain evidence="7 8">DSM 45577</strain>
    </source>
</reference>
<dbReference type="STRING" id="683228.GA0070617_3571"/>
<evidence type="ECO:0000313" key="8">
    <source>
        <dbReference type="Proteomes" id="UP000198937"/>
    </source>
</evidence>
<evidence type="ECO:0000256" key="1">
    <source>
        <dbReference type="ARBA" id="ARBA00010088"/>
    </source>
</evidence>
<keyword evidence="3 7" id="KW-0378">Hydrolase</keyword>